<reference evidence="1 2" key="1">
    <citation type="submission" date="2019-08" db="EMBL/GenBank/DDBJ databases">
        <title>Deep-cultivation of Planctomycetes and their phenomic and genomic characterization uncovers novel biology.</title>
        <authorList>
            <person name="Wiegand S."/>
            <person name="Jogler M."/>
            <person name="Boedeker C."/>
            <person name="Pinto D."/>
            <person name="Vollmers J."/>
            <person name="Rivas-Marin E."/>
            <person name="Kohn T."/>
            <person name="Peeters S.H."/>
            <person name="Heuer A."/>
            <person name="Rast P."/>
            <person name="Oberbeckmann S."/>
            <person name="Bunk B."/>
            <person name="Jeske O."/>
            <person name="Meyerdierks A."/>
            <person name="Storesund J.E."/>
            <person name="Kallscheuer N."/>
            <person name="Luecker S."/>
            <person name="Lage O.M."/>
            <person name="Pohl T."/>
            <person name="Merkel B.J."/>
            <person name="Hornburger P."/>
            <person name="Mueller R.-W."/>
            <person name="Bruemmer F."/>
            <person name="Labrenz M."/>
            <person name="Spormann A.M."/>
            <person name="Op den Camp H."/>
            <person name="Overmann J."/>
            <person name="Amann R."/>
            <person name="Jetten M.S.M."/>
            <person name="Mascher T."/>
            <person name="Medema M.H."/>
            <person name="Devos D.P."/>
            <person name="Kaster A.-K."/>
            <person name="Ovreas L."/>
            <person name="Rohde M."/>
            <person name="Galperin M.Y."/>
            <person name="Jogler C."/>
        </authorList>
    </citation>
    <scope>NUCLEOTIDE SEQUENCE [LARGE SCALE GENOMIC DNA]</scope>
    <source>
        <strain evidence="1 2">DSM 8797</strain>
    </source>
</reference>
<accession>A0ABX5YHL2</accession>
<dbReference type="GeneID" id="98650587"/>
<evidence type="ECO:0000313" key="1">
    <source>
        <dbReference type="EMBL" id="QEG15121.1"/>
    </source>
</evidence>
<evidence type="ECO:0000313" key="2">
    <source>
        <dbReference type="Proteomes" id="UP000322887"/>
    </source>
</evidence>
<dbReference type="Proteomes" id="UP000322887">
    <property type="component" value="Chromosome"/>
</dbReference>
<keyword evidence="2" id="KW-1185">Reference proteome</keyword>
<sequence>MIVPNKFTSLDQSLLSQLPSILEKLENEVTVYELYQKTQKDFEDIGEFILALDSLFVLGRIELDVDKESIKTC</sequence>
<dbReference type="RefSeq" id="WP_002646488.1">
    <property type="nucleotide sequence ID" value="NZ_CP042910.1"/>
</dbReference>
<gene>
    <name evidence="1" type="ORF">GmarT_09590</name>
</gene>
<protein>
    <submittedName>
        <fullName evidence="1">Uncharacterized protein</fullName>
    </submittedName>
</protein>
<organism evidence="1 2">
    <name type="scientific">Gimesia maris</name>
    <dbReference type="NCBI Taxonomy" id="122"/>
    <lineage>
        <taxon>Bacteria</taxon>
        <taxon>Pseudomonadati</taxon>
        <taxon>Planctomycetota</taxon>
        <taxon>Planctomycetia</taxon>
        <taxon>Planctomycetales</taxon>
        <taxon>Planctomycetaceae</taxon>
        <taxon>Gimesia</taxon>
    </lineage>
</organism>
<name>A0ABX5YHL2_9PLAN</name>
<dbReference type="EMBL" id="CP042910">
    <property type="protein sequence ID" value="QEG15121.1"/>
    <property type="molecule type" value="Genomic_DNA"/>
</dbReference>
<proteinExistence type="predicted"/>
<dbReference type="Pfam" id="PF20292">
    <property type="entry name" value="MC7"/>
    <property type="match status" value="1"/>
</dbReference>
<dbReference type="InterPro" id="IPR046900">
    <property type="entry name" value="ABC-3C_MC7"/>
</dbReference>